<name>M7Z874_TRIUA</name>
<dbReference type="STRING" id="4572.M7Z874"/>
<evidence type="ECO:0000313" key="1">
    <source>
        <dbReference type="EMBL" id="EMS55796.1"/>
    </source>
</evidence>
<sequence length="104" mass="11471">MEWSARRLLAVAASAGILSMLMLRSSAAMAAPLPVRVGVVLDLTSDAGRRSLTCISMALEDFYLEHPSYATRVELRFRDSRGDIVSAAYAGYFWYCLARSCRST</sequence>
<dbReference type="OMA" id="MSSMENH"/>
<organism evidence="1">
    <name type="scientific">Triticum urartu</name>
    <name type="common">Red wild einkorn</name>
    <name type="synonym">Crithodium urartu</name>
    <dbReference type="NCBI Taxonomy" id="4572"/>
    <lineage>
        <taxon>Eukaryota</taxon>
        <taxon>Viridiplantae</taxon>
        <taxon>Streptophyta</taxon>
        <taxon>Embryophyta</taxon>
        <taxon>Tracheophyta</taxon>
        <taxon>Spermatophyta</taxon>
        <taxon>Magnoliopsida</taxon>
        <taxon>Liliopsida</taxon>
        <taxon>Poales</taxon>
        <taxon>Poaceae</taxon>
        <taxon>BOP clade</taxon>
        <taxon>Pooideae</taxon>
        <taxon>Triticodae</taxon>
        <taxon>Triticeae</taxon>
        <taxon>Triticinae</taxon>
        <taxon>Triticum</taxon>
    </lineage>
</organism>
<dbReference type="AlphaFoldDB" id="M7Z874"/>
<dbReference type="eggNOG" id="KOG1052">
    <property type="taxonomic scope" value="Eukaryota"/>
</dbReference>
<gene>
    <name evidence="1" type="ORF">TRIUR3_19811</name>
</gene>
<dbReference type="PANTHER" id="PTHR34836">
    <property type="entry name" value="OS06G0188250 PROTEIN"/>
    <property type="match status" value="1"/>
</dbReference>
<dbReference type="PANTHER" id="PTHR34836:SF1">
    <property type="entry name" value="OS09G0428600 PROTEIN"/>
    <property type="match status" value="1"/>
</dbReference>
<proteinExistence type="predicted"/>
<dbReference type="InterPro" id="IPR015683">
    <property type="entry name" value="Ionotropic_Glu_rcpt"/>
</dbReference>
<reference evidence="1" key="1">
    <citation type="journal article" date="2013" name="Nature">
        <title>Draft genome of the wheat A-genome progenitor Triticum urartu.</title>
        <authorList>
            <person name="Ling H.Q."/>
            <person name="Zhao S."/>
            <person name="Liu D."/>
            <person name="Wang J."/>
            <person name="Sun H."/>
            <person name="Zhang C."/>
            <person name="Fan H."/>
            <person name="Li D."/>
            <person name="Dong L."/>
            <person name="Tao Y."/>
            <person name="Gao C."/>
            <person name="Wu H."/>
            <person name="Li Y."/>
            <person name="Cui Y."/>
            <person name="Guo X."/>
            <person name="Zheng S."/>
            <person name="Wang B."/>
            <person name="Yu K."/>
            <person name="Liang Q."/>
            <person name="Yang W."/>
            <person name="Lou X."/>
            <person name="Chen J."/>
            <person name="Feng M."/>
            <person name="Jian J."/>
            <person name="Zhang X."/>
            <person name="Luo G."/>
            <person name="Jiang Y."/>
            <person name="Liu J."/>
            <person name="Wang Z."/>
            <person name="Sha Y."/>
            <person name="Zhang B."/>
            <person name="Wu H."/>
            <person name="Tang D."/>
            <person name="Shen Q."/>
            <person name="Xue P."/>
            <person name="Zou S."/>
            <person name="Wang X."/>
            <person name="Liu X."/>
            <person name="Wang F."/>
            <person name="Yang Y."/>
            <person name="An X."/>
            <person name="Dong Z."/>
            <person name="Zhang K."/>
            <person name="Zhang X."/>
            <person name="Luo M.C."/>
            <person name="Dvorak J."/>
            <person name="Tong Y."/>
            <person name="Wang J."/>
            <person name="Yang H."/>
            <person name="Li Z."/>
            <person name="Wang D."/>
            <person name="Zhang A."/>
            <person name="Wang J."/>
        </authorList>
    </citation>
    <scope>NUCLEOTIDE SEQUENCE</scope>
</reference>
<protein>
    <submittedName>
        <fullName evidence="1">Uncharacterized protein</fullName>
    </submittedName>
</protein>
<accession>M7Z874</accession>
<dbReference type="EMBL" id="KD166603">
    <property type="protein sequence ID" value="EMS55796.1"/>
    <property type="molecule type" value="Genomic_DNA"/>
</dbReference>